<dbReference type="EMBL" id="LAZR01049379">
    <property type="protein sequence ID" value="KKK89784.1"/>
    <property type="molecule type" value="Genomic_DNA"/>
</dbReference>
<accession>A0A0F9BGQ2</accession>
<protein>
    <recommendedName>
        <fullName evidence="2">PglD N-terminal domain-containing protein</fullName>
    </recommendedName>
</protein>
<dbReference type="Pfam" id="PF00132">
    <property type="entry name" value="Hexapep"/>
    <property type="match status" value="1"/>
</dbReference>
<name>A0A0F9BGQ2_9ZZZZ</name>
<organism evidence="1">
    <name type="scientific">marine sediment metagenome</name>
    <dbReference type="NCBI Taxonomy" id="412755"/>
    <lineage>
        <taxon>unclassified sequences</taxon>
        <taxon>metagenomes</taxon>
        <taxon>ecological metagenomes</taxon>
    </lineage>
</organism>
<evidence type="ECO:0008006" key="2">
    <source>
        <dbReference type="Google" id="ProtNLM"/>
    </source>
</evidence>
<proteinExistence type="predicted"/>
<sequence>MTRTVILGNGGYARVLFDTIGLIFMACRTAVGSDPEVLCTGNDGDLLPGDRIVVGMGDIARRRQVAEKHRGRHQFHPVIHPSATVAANILKVSDVQIMAGAVVQPGVEIGANVLINFGALIDHPRIDVPLPIPINIGLDQELIAFLAAYVLDPFQSCFDSLRILAGCIDAEVSET</sequence>
<dbReference type="AlphaFoldDB" id="A0A0F9BGQ2"/>
<feature type="non-terminal residue" evidence="1">
    <location>
        <position position="175"/>
    </location>
</feature>
<dbReference type="SUPFAM" id="SSF51161">
    <property type="entry name" value="Trimeric LpxA-like enzymes"/>
    <property type="match status" value="1"/>
</dbReference>
<dbReference type="InterPro" id="IPR001451">
    <property type="entry name" value="Hexapep"/>
</dbReference>
<evidence type="ECO:0000313" key="1">
    <source>
        <dbReference type="EMBL" id="KKK89784.1"/>
    </source>
</evidence>
<reference evidence="1" key="1">
    <citation type="journal article" date="2015" name="Nature">
        <title>Complex archaea that bridge the gap between prokaryotes and eukaryotes.</title>
        <authorList>
            <person name="Spang A."/>
            <person name="Saw J.H."/>
            <person name="Jorgensen S.L."/>
            <person name="Zaremba-Niedzwiedzka K."/>
            <person name="Martijn J."/>
            <person name="Lind A.E."/>
            <person name="van Eijk R."/>
            <person name="Schleper C."/>
            <person name="Guy L."/>
            <person name="Ettema T.J."/>
        </authorList>
    </citation>
    <scope>NUCLEOTIDE SEQUENCE</scope>
</reference>
<dbReference type="Gene3D" id="2.160.10.10">
    <property type="entry name" value="Hexapeptide repeat proteins"/>
    <property type="match status" value="1"/>
</dbReference>
<comment type="caution">
    <text evidence="1">The sequence shown here is derived from an EMBL/GenBank/DDBJ whole genome shotgun (WGS) entry which is preliminary data.</text>
</comment>
<dbReference type="InterPro" id="IPR011004">
    <property type="entry name" value="Trimer_LpxA-like_sf"/>
</dbReference>
<gene>
    <name evidence="1" type="ORF">LCGC14_2729620</name>
</gene>